<accession>A0A8T0CNC6</accession>
<dbReference type="Pfam" id="PF03083">
    <property type="entry name" value="MtN3_slv"/>
    <property type="match status" value="1"/>
</dbReference>
<dbReference type="PANTHER" id="PTHR10791:SF111">
    <property type="entry name" value="BIDIRECTIONAL SUGAR TRANSPORTER SWEET2"/>
    <property type="match status" value="1"/>
</dbReference>
<comment type="subcellular location">
    <subcellularLocation>
        <location evidence="1">Endomembrane system</location>
        <topology evidence="1">Multi-pass membrane protein</topology>
    </subcellularLocation>
</comment>
<evidence type="ECO:0000256" key="8">
    <source>
        <dbReference type="ARBA" id="ARBA00023136"/>
    </source>
</evidence>
<evidence type="ECO:0000256" key="2">
    <source>
        <dbReference type="ARBA" id="ARBA00007809"/>
    </source>
</evidence>
<dbReference type="Gene3D" id="1.20.1280.290">
    <property type="match status" value="1"/>
</dbReference>
<reference evidence="10" key="1">
    <citation type="submission" date="2020-05" db="EMBL/GenBank/DDBJ databases">
        <title>WGS assembly of Corymbia citriodora subspecies variegata.</title>
        <authorList>
            <person name="Barry K."/>
            <person name="Hundley H."/>
            <person name="Shu S."/>
            <person name="Jenkins J."/>
            <person name="Grimwood J."/>
            <person name="Baten A."/>
        </authorList>
    </citation>
    <scope>NUCLEOTIDE SEQUENCE</scope>
    <source>
        <strain evidence="10">CV2-018</strain>
    </source>
</reference>
<dbReference type="GO" id="GO:0051119">
    <property type="term" value="F:sugar transmembrane transporter activity"/>
    <property type="evidence" value="ECO:0007669"/>
    <property type="project" value="InterPro"/>
</dbReference>
<keyword evidence="6" id="KW-0677">Repeat</keyword>
<dbReference type="Proteomes" id="UP000806378">
    <property type="component" value="Unassembled WGS sequence"/>
</dbReference>
<feature type="transmembrane region" description="Helical" evidence="9">
    <location>
        <begin position="97"/>
        <end position="118"/>
    </location>
</feature>
<evidence type="ECO:0000256" key="3">
    <source>
        <dbReference type="ARBA" id="ARBA00022448"/>
    </source>
</evidence>
<evidence type="ECO:0000256" key="4">
    <source>
        <dbReference type="ARBA" id="ARBA00022597"/>
    </source>
</evidence>
<feature type="transmembrane region" description="Helical" evidence="9">
    <location>
        <begin position="7"/>
        <end position="29"/>
    </location>
</feature>
<evidence type="ECO:0000256" key="7">
    <source>
        <dbReference type="ARBA" id="ARBA00022989"/>
    </source>
</evidence>
<dbReference type="AlphaFoldDB" id="A0A8T0CNC6"/>
<proteinExistence type="inferred from homology"/>
<keyword evidence="3" id="KW-0813">Transport</keyword>
<gene>
    <name evidence="10" type="ORF">BT93_L3084</name>
</gene>
<comment type="similarity">
    <text evidence="2">Belongs to the SWEET sugar transporter family.</text>
</comment>
<keyword evidence="5 9" id="KW-0812">Transmembrane</keyword>
<sequence>MISKQVMMLGLLSAVVGIFAIIVFGSLQIVDPDLRRDLVGIISGLSLISMLASPLLIINLVIRTKSVEFMPFYLSLSMFLMSAAFFLYGIFNDDIFIYVPNGIGTILGITQLVLYFYYKRAGSESSREPLIESYAETM</sequence>
<keyword evidence="8 9" id="KW-0472">Membrane</keyword>
<dbReference type="OrthoDB" id="409725at2759"/>
<keyword evidence="7 9" id="KW-1133">Transmembrane helix</keyword>
<dbReference type="FunFam" id="1.20.1280.290:FF:000002">
    <property type="entry name" value="Bidirectional sugar transporter SWEET"/>
    <property type="match status" value="1"/>
</dbReference>
<dbReference type="PANTHER" id="PTHR10791">
    <property type="entry name" value="RAG1-ACTIVATING PROTEIN 1"/>
    <property type="match status" value="1"/>
</dbReference>
<feature type="transmembrane region" description="Helical" evidence="9">
    <location>
        <begin position="41"/>
        <end position="62"/>
    </location>
</feature>
<dbReference type="GO" id="GO:0051260">
    <property type="term" value="P:protein homooligomerization"/>
    <property type="evidence" value="ECO:0007669"/>
    <property type="project" value="UniProtKB-ARBA"/>
</dbReference>
<dbReference type="Gramene" id="rna-gnl|WGS:JABURB|Cocit.L3084.1">
    <property type="protein sequence ID" value="cds-KAF7847325.1"/>
    <property type="gene ID" value="gene-BT93_L3084"/>
</dbReference>
<evidence type="ECO:0000256" key="6">
    <source>
        <dbReference type="ARBA" id="ARBA00022737"/>
    </source>
</evidence>
<keyword evidence="4" id="KW-0762">Sugar transport</keyword>
<evidence type="ECO:0000256" key="1">
    <source>
        <dbReference type="ARBA" id="ARBA00004127"/>
    </source>
</evidence>
<dbReference type="InterPro" id="IPR004316">
    <property type="entry name" value="SWEET_rpt"/>
</dbReference>
<dbReference type="EMBL" id="MU090946">
    <property type="protein sequence ID" value="KAF7847325.1"/>
    <property type="molecule type" value="Genomic_DNA"/>
</dbReference>
<comment type="caution">
    <text evidence="10">The sequence shown here is derived from an EMBL/GenBank/DDBJ whole genome shotgun (WGS) entry which is preliminary data.</text>
</comment>
<evidence type="ECO:0008006" key="12">
    <source>
        <dbReference type="Google" id="ProtNLM"/>
    </source>
</evidence>
<evidence type="ECO:0000313" key="11">
    <source>
        <dbReference type="Proteomes" id="UP000806378"/>
    </source>
</evidence>
<dbReference type="InterPro" id="IPR047664">
    <property type="entry name" value="SWEET"/>
</dbReference>
<dbReference type="GO" id="GO:0016020">
    <property type="term" value="C:membrane"/>
    <property type="evidence" value="ECO:0007669"/>
    <property type="project" value="InterPro"/>
</dbReference>
<dbReference type="GO" id="GO:0012505">
    <property type="term" value="C:endomembrane system"/>
    <property type="evidence" value="ECO:0007669"/>
    <property type="project" value="UniProtKB-SubCell"/>
</dbReference>
<name>A0A8T0CNC6_CORYI</name>
<evidence type="ECO:0000256" key="5">
    <source>
        <dbReference type="ARBA" id="ARBA00022692"/>
    </source>
</evidence>
<evidence type="ECO:0000313" key="10">
    <source>
        <dbReference type="EMBL" id="KAF7847325.1"/>
    </source>
</evidence>
<protein>
    <recommendedName>
        <fullName evidence="12">SWEET sugar transporter</fullName>
    </recommendedName>
</protein>
<feature type="transmembrane region" description="Helical" evidence="9">
    <location>
        <begin position="69"/>
        <end position="91"/>
    </location>
</feature>
<organism evidence="10 11">
    <name type="scientific">Corymbia citriodora subsp. variegata</name>
    <dbReference type="NCBI Taxonomy" id="360336"/>
    <lineage>
        <taxon>Eukaryota</taxon>
        <taxon>Viridiplantae</taxon>
        <taxon>Streptophyta</taxon>
        <taxon>Embryophyta</taxon>
        <taxon>Tracheophyta</taxon>
        <taxon>Spermatophyta</taxon>
        <taxon>Magnoliopsida</taxon>
        <taxon>eudicotyledons</taxon>
        <taxon>Gunneridae</taxon>
        <taxon>Pentapetalae</taxon>
        <taxon>rosids</taxon>
        <taxon>malvids</taxon>
        <taxon>Myrtales</taxon>
        <taxon>Myrtaceae</taxon>
        <taxon>Myrtoideae</taxon>
        <taxon>Eucalypteae</taxon>
        <taxon>Corymbia</taxon>
    </lineage>
</organism>
<keyword evidence="11" id="KW-1185">Reference proteome</keyword>
<evidence type="ECO:0000256" key="9">
    <source>
        <dbReference type="SAM" id="Phobius"/>
    </source>
</evidence>